<protein>
    <submittedName>
        <fullName evidence="6">TetR/AcrR family transcriptional regulator</fullName>
    </submittedName>
</protein>
<dbReference type="InterPro" id="IPR023772">
    <property type="entry name" value="DNA-bd_HTH_TetR-type_CS"/>
</dbReference>
<name>A0ABW9NN82_9ACTN</name>
<sequence>MVKQERAARTREGLVHAAASQFDLDGYAGASLVRISKAAGISLGAVTFHFPSKAELAEAVESQGRAQVRATLSRMAVGSAPALEQLGELTLELGRLIEQEDTVRAMVRLERERPGIAHWSEIWLPTADELLRRAYDSGELRASAQPEAMSTLVVHLIAGAEITLRRHRAAGTAPSEGAVDLLARIWQLVLTGISARRITPGP</sequence>
<proteinExistence type="predicted"/>
<dbReference type="InterPro" id="IPR001647">
    <property type="entry name" value="HTH_TetR"/>
</dbReference>
<dbReference type="RefSeq" id="WP_153480905.1">
    <property type="nucleotide sequence ID" value="NZ_VDEQ01000033.1"/>
</dbReference>
<evidence type="ECO:0000256" key="1">
    <source>
        <dbReference type="ARBA" id="ARBA00023015"/>
    </source>
</evidence>
<dbReference type="InterPro" id="IPR050109">
    <property type="entry name" value="HTH-type_TetR-like_transc_reg"/>
</dbReference>
<gene>
    <name evidence="6" type="ORF">FFZ77_03555</name>
</gene>
<dbReference type="SUPFAM" id="SSF48498">
    <property type="entry name" value="Tetracyclin repressor-like, C-terminal domain"/>
    <property type="match status" value="1"/>
</dbReference>
<keyword evidence="2 4" id="KW-0238">DNA-binding</keyword>
<dbReference type="SUPFAM" id="SSF46689">
    <property type="entry name" value="Homeodomain-like"/>
    <property type="match status" value="1"/>
</dbReference>
<evidence type="ECO:0000256" key="4">
    <source>
        <dbReference type="PROSITE-ProRule" id="PRU00335"/>
    </source>
</evidence>
<dbReference type="Pfam" id="PF00440">
    <property type="entry name" value="TetR_N"/>
    <property type="match status" value="1"/>
</dbReference>
<dbReference type="Proteomes" id="UP000460558">
    <property type="component" value="Unassembled WGS sequence"/>
</dbReference>
<evidence type="ECO:0000256" key="2">
    <source>
        <dbReference type="ARBA" id="ARBA00023125"/>
    </source>
</evidence>
<dbReference type="PANTHER" id="PTHR30055">
    <property type="entry name" value="HTH-TYPE TRANSCRIPTIONAL REGULATOR RUTR"/>
    <property type="match status" value="1"/>
</dbReference>
<feature type="DNA-binding region" description="H-T-H motif" evidence="4">
    <location>
        <begin position="31"/>
        <end position="50"/>
    </location>
</feature>
<evidence type="ECO:0000313" key="7">
    <source>
        <dbReference type="Proteomes" id="UP000460558"/>
    </source>
</evidence>
<reference evidence="6 7" key="1">
    <citation type="submission" date="2019-06" db="EMBL/GenBank/DDBJ databases">
        <title>Comparative genomics and metabolomics analyses of clavulanic acid producing Streptomyces species provides insight into specialized metabolism and evolution of beta-lactam biosynthetic gene clusters.</title>
        <authorList>
            <person name="Moore M.A."/>
            <person name="Cruz-Morales P."/>
            <person name="Barona Gomez F."/>
            <person name="Kapil T."/>
        </authorList>
    </citation>
    <scope>NUCLEOTIDE SEQUENCE [LARGE SCALE GENOMIC DNA]</scope>
    <source>
        <strain evidence="6 7">T-272</strain>
    </source>
</reference>
<keyword evidence="7" id="KW-1185">Reference proteome</keyword>
<evidence type="ECO:0000256" key="3">
    <source>
        <dbReference type="ARBA" id="ARBA00023163"/>
    </source>
</evidence>
<dbReference type="InterPro" id="IPR036271">
    <property type="entry name" value="Tet_transcr_reg_TetR-rel_C_sf"/>
</dbReference>
<comment type="caution">
    <text evidence="6">The sequence shown here is derived from an EMBL/GenBank/DDBJ whole genome shotgun (WGS) entry which is preliminary data.</text>
</comment>
<dbReference type="InterPro" id="IPR009057">
    <property type="entry name" value="Homeodomain-like_sf"/>
</dbReference>
<dbReference type="Gene3D" id="1.10.357.10">
    <property type="entry name" value="Tetracycline Repressor, domain 2"/>
    <property type="match status" value="1"/>
</dbReference>
<evidence type="ECO:0000313" key="6">
    <source>
        <dbReference type="EMBL" id="MQS34727.1"/>
    </source>
</evidence>
<dbReference type="PRINTS" id="PR00455">
    <property type="entry name" value="HTHTETR"/>
</dbReference>
<dbReference type="PROSITE" id="PS01081">
    <property type="entry name" value="HTH_TETR_1"/>
    <property type="match status" value="1"/>
</dbReference>
<dbReference type="PROSITE" id="PS50977">
    <property type="entry name" value="HTH_TETR_2"/>
    <property type="match status" value="1"/>
</dbReference>
<dbReference type="PANTHER" id="PTHR30055:SF234">
    <property type="entry name" value="HTH-TYPE TRANSCRIPTIONAL REGULATOR BETI"/>
    <property type="match status" value="1"/>
</dbReference>
<accession>A0ABW9NN82</accession>
<keyword evidence="3" id="KW-0804">Transcription</keyword>
<organism evidence="6 7">
    <name type="scientific">Streptomyces katsurahamanus</name>
    <dbReference type="NCBI Taxonomy" id="2577098"/>
    <lineage>
        <taxon>Bacteria</taxon>
        <taxon>Bacillati</taxon>
        <taxon>Actinomycetota</taxon>
        <taxon>Actinomycetes</taxon>
        <taxon>Kitasatosporales</taxon>
        <taxon>Streptomycetaceae</taxon>
        <taxon>Streptomyces</taxon>
    </lineage>
</organism>
<keyword evidence="1" id="KW-0805">Transcription regulation</keyword>
<dbReference type="EMBL" id="VDEQ01000033">
    <property type="protein sequence ID" value="MQS34727.1"/>
    <property type="molecule type" value="Genomic_DNA"/>
</dbReference>
<feature type="domain" description="HTH tetR-type" evidence="5">
    <location>
        <begin position="8"/>
        <end position="68"/>
    </location>
</feature>
<evidence type="ECO:0000259" key="5">
    <source>
        <dbReference type="PROSITE" id="PS50977"/>
    </source>
</evidence>